<dbReference type="AlphaFoldDB" id="A0A2P2N0N2"/>
<proteinExistence type="predicted"/>
<name>A0A2P2N0N2_RHIMU</name>
<protein>
    <submittedName>
        <fullName evidence="1">Uncharacterized protein</fullName>
    </submittedName>
</protein>
<reference evidence="1" key="1">
    <citation type="submission" date="2018-02" db="EMBL/GenBank/DDBJ databases">
        <title>Rhizophora mucronata_Transcriptome.</title>
        <authorList>
            <person name="Meera S.P."/>
            <person name="Sreeshan A."/>
            <person name="Augustine A."/>
        </authorList>
    </citation>
    <scope>NUCLEOTIDE SEQUENCE</scope>
    <source>
        <tissue evidence="1">Leaf</tissue>
    </source>
</reference>
<dbReference type="EMBL" id="GGEC01055561">
    <property type="protein sequence ID" value="MBX36045.1"/>
    <property type="molecule type" value="Transcribed_RNA"/>
</dbReference>
<evidence type="ECO:0000313" key="1">
    <source>
        <dbReference type="EMBL" id="MBX36045.1"/>
    </source>
</evidence>
<sequence>MFLKFFDRFPVRRFASVNWAIVKMVDFLAGGI</sequence>
<accession>A0A2P2N0N2</accession>
<organism evidence="1">
    <name type="scientific">Rhizophora mucronata</name>
    <name type="common">Asiatic mangrove</name>
    <dbReference type="NCBI Taxonomy" id="61149"/>
    <lineage>
        <taxon>Eukaryota</taxon>
        <taxon>Viridiplantae</taxon>
        <taxon>Streptophyta</taxon>
        <taxon>Embryophyta</taxon>
        <taxon>Tracheophyta</taxon>
        <taxon>Spermatophyta</taxon>
        <taxon>Magnoliopsida</taxon>
        <taxon>eudicotyledons</taxon>
        <taxon>Gunneridae</taxon>
        <taxon>Pentapetalae</taxon>
        <taxon>rosids</taxon>
        <taxon>fabids</taxon>
        <taxon>Malpighiales</taxon>
        <taxon>Rhizophoraceae</taxon>
        <taxon>Rhizophora</taxon>
    </lineage>
</organism>